<evidence type="ECO:0000256" key="3">
    <source>
        <dbReference type="ARBA" id="ARBA00022692"/>
    </source>
</evidence>
<dbReference type="PANTHER" id="PTHR22811">
    <property type="entry name" value="TRANSMEMBRANE EMP24 DOMAIN-CONTAINING PROTEIN"/>
    <property type="match status" value="1"/>
</dbReference>
<name>A0AAD9UPW7_9APIC</name>
<comment type="subcellular location">
    <subcellularLocation>
        <location evidence="1">Membrane</location>
        <topology evidence="1">Single-pass type I membrane protein</topology>
    </subcellularLocation>
</comment>
<keyword evidence="3 7" id="KW-0812">Transmembrane</keyword>
<accession>A0AAD9UPW7</accession>
<keyword evidence="4" id="KW-0732">Signal</keyword>
<evidence type="ECO:0000256" key="5">
    <source>
        <dbReference type="ARBA" id="ARBA00022989"/>
    </source>
</evidence>
<dbReference type="GeneID" id="94334601"/>
<gene>
    <name evidence="9" type="ORF">BdWA1_000303</name>
</gene>
<comment type="caution">
    <text evidence="9">The sequence shown here is derived from an EMBL/GenBank/DDBJ whole genome shotgun (WGS) entry which is preliminary data.</text>
</comment>
<evidence type="ECO:0000259" key="8">
    <source>
        <dbReference type="SMART" id="SM01190"/>
    </source>
</evidence>
<dbReference type="EMBL" id="JALLKP010000001">
    <property type="protein sequence ID" value="KAK2197304.1"/>
    <property type="molecule type" value="Genomic_DNA"/>
</dbReference>
<evidence type="ECO:0000256" key="1">
    <source>
        <dbReference type="ARBA" id="ARBA00004479"/>
    </source>
</evidence>
<organism evidence="9 10">
    <name type="scientific">Babesia duncani</name>
    <dbReference type="NCBI Taxonomy" id="323732"/>
    <lineage>
        <taxon>Eukaryota</taxon>
        <taxon>Sar</taxon>
        <taxon>Alveolata</taxon>
        <taxon>Apicomplexa</taxon>
        <taxon>Aconoidasida</taxon>
        <taxon>Piroplasmida</taxon>
        <taxon>Babesiidae</taxon>
        <taxon>Babesia</taxon>
    </lineage>
</organism>
<feature type="domain" description="GOLD" evidence="8">
    <location>
        <begin position="82"/>
        <end position="254"/>
    </location>
</feature>
<protein>
    <submittedName>
        <fullName evidence="9">Bifunctional GOLD domain/Transmembrane emp24 domain-containing protein</fullName>
    </submittedName>
</protein>
<comment type="similarity">
    <text evidence="2">Belongs to the EMP24/GP25L family.</text>
</comment>
<feature type="transmembrane region" description="Helical" evidence="7">
    <location>
        <begin position="227"/>
        <end position="249"/>
    </location>
</feature>
<evidence type="ECO:0000256" key="6">
    <source>
        <dbReference type="ARBA" id="ARBA00023136"/>
    </source>
</evidence>
<dbReference type="Proteomes" id="UP001214638">
    <property type="component" value="Unassembled WGS sequence"/>
</dbReference>
<proteinExistence type="inferred from homology"/>
<evidence type="ECO:0000313" key="9">
    <source>
        <dbReference type="EMBL" id="KAK2197304.1"/>
    </source>
</evidence>
<dbReference type="InterPro" id="IPR009038">
    <property type="entry name" value="GOLD_dom"/>
</dbReference>
<keyword evidence="5 7" id="KW-1133">Transmembrane helix</keyword>
<dbReference type="Pfam" id="PF01105">
    <property type="entry name" value="EMP24_GP25L"/>
    <property type="match status" value="1"/>
</dbReference>
<evidence type="ECO:0000256" key="4">
    <source>
        <dbReference type="ARBA" id="ARBA00022729"/>
    </source>
</evidence>
<sequence>MFVYNGVVCNKINLGISLFGHLNLVSGNETEKEVCYKIFITNHQEIGPMDSLDLHELEDEDDNDPFFLEWHEKMQMFHPKNILSFDIGPKTSEVFYETVKKEQVKIRGMFFTLSKDEEMNIVLMIKSPSGEILYKKDAADGIFSIDVKHPGEYEFHISNGNWLTPVGVTLAVGLDTHSVLQSKHLQNTNQRLQKLKDNVDSVYAQFKHIWIHNNRQMQVSRQAQRNLLIYALVQFLVITTCSLMCIVYVKRLVSNKRML</sequence>
<reference evidence="9" key="1">
    <citation type="journal article" date="2023" name="Nat. Microbiol.">
        <title>Babesia duncani multi-omics identifies virulence factors and drug targets.</title>
        <authorList>
            <person name="Singh P."/>
            <person name="Lonardi S."/>
            <person name="Liang Q."/>
            <person name="Vydyam P."/>
            <person name="Khabirova E."/>
            <person name="Fang T."/>
            <person name="Gihaz S."/>
            <person name="Thekkiniath J."/>
            <person name="Munshi M."/>
            <person name="Abel S."/>
            <person name="Ciampossin L."/>
            <person name="Batugedara G."/>
            <person name="Gupta M."/>
            <person name="Lu X.M."/>
            <person name="Lenz T."/>
            <person name="Chakravarty S."/>
            <person name="Cornillot E."/>
            <person name="Hu Y."/>
            <person name="Ma W."/>
            <person name="Gonzalez L.M."/>
            <person name="Sanchez S."/>
            <person name="Estrada K."/>
            <person name="Sanchez-Flores A."/>
            <person name="Montero E."/>
            <person name="Harb O.S."/>
            <person name="Le Roch K.G."/>
            <person name="Mamoun C.B."/>
        </authorList>
    </citation>
    <scope>NUCLEOTIDE SEQUENCE</scope>
    <source>
        <strain evidence="9">WA1</strain>
    </source>
</reference>
<dbReference type="RefSeq" id="XP_067804146.1">
    <property type="nucleotide sequence ID" value="XM_067945355.1"/>
</dbReference>
<evidence type="ECO:0000256" key="2">
    <source>
        <dbReference type="ARBA" id="ARBA00007104"/>
    </source>
</evidence>
<keyword evidence="6 7" id="KW-0472">Membrane</keyword>
<dbReference type="InterPro" id="IPR015720">
    <property type="entry name" value="Emp24-like"/>
</dbReference>
<dbReference type="SMART" id="SM01190">
    <property type="entry name" value="EMP24_GP25L"/>
    <property type="match status" value="1"/>
</dbReference>
<dbReference type="GO" id="GO:0016020">
    <property type="term" value="C:membrane"/>
    <property type="evidence" value="ECO:0007669"/>
    <property type="project" value="UniProtKB-SubCell"/>
</dbReference>
<dbReference type="KEGG" id="bdw:94334601"/>
<dbReference type="AlphaFoldDB" id="A0AAD9UPW7"/>
<evidence type="ECO:0000256" key="7">
    <source>
        <dbReference type="SAM" id="Phobius"/>
    </source>
</evidence>
<evidence type="ECO:0000313" key="10">
    <source>
        <dbReference type="Proteomes" id="UP001214638"/>
    </source>
</evidence>
<keyword evidence="10" id="KW-1185">Reference proteome</keyword>